<reference evidence="4" key="1">
    <citation type="journal article" date="2010" name="Nature">
        <title>The Amphimedon queenslandica genome and the evolution of animal complexity.</title>
        <authorList>
            <person name="Srivastava M."/>
            <person name="Simakov O."/>
            <person name="Chapman J."/>
            <person name="Fahey B."/>
            <person name="Gauthier M.E."/>
            <person name="Mitros T."/>
            <person name="Richards G.S."/>
            <person name="Conaco C."/>
            <person name="Dacre M."/>
            <person name="Hellsten U."/>
            <person name="Larroux C."/>
            <person name="Putnam N.H."/>
            <person name="Stanke M."/>
            <person name="Adamska M."/>
            <person name="Darling A."/>
            <person name="Degnan S.M."/>
            <person name="Oakley T.H."/>
            <person name="Plachetzki D.C."/>
            <person name="Zhai Y."/>
            <person name="Adamski M."/>
            <person name="Calcino A."/>
            <person name="Cummins S.F."/>
            <person name="Goodstein D.M."/>
            <person name="Harris C."/>
            <person name="Jackson D.J."/>
            <person name="Leys S.P."/>
            <person name="Shu S."/>
            <person name="Woodcroft B.J."/>
            <person name="Vervoort M."/>
            <person name="Kosik K.S."/>
            <person name="Manning G."/>
            <person name="Degnan B.M."/>
            <person name="Rokhsar D.S."/>
        </authorList>
    </citation>
    <scope>NUCLEOTIDE SEQUENCE [LARGE SCALE GENOMIC DNA]</scope>
</reference>
<dbReference type="GeneID" id="109580684"/>
<evidence type="ECO:0000313" key="4">
    <source>
        <dbReference type="Proteomes" id="UP000007879"/>
    </source>
</evidence>
<accession>A0AAN0IY38</accession>
<protein>
    <submittedName>
        <fullName evidence="3">Uncharacterized protein</fullName>
    </submittedName>
</protein>
<dbReference type="EnsemblMetazoa" id="XM_019994126.1">
    <property type="protein sequence ID" value="XP_019849685.1"/>
    <property type="gene ID" value="LOC109580684"/>
</dbReference>
<evidence type="ECO:0000256" key="1">
    <source>
        <dbReference type="SAM" id="Phobius"/>
    </source>
</evidence>
<dbReference type="RefSeq" id="XP_019849685.1">
    <property type="nucleotide sequence ID" value="XM_019994126.1"/>
</dbReference>
<evidence type="ECO:0000256" key="2">
    <source>
        <dbReference type="SAM" id="SignalP"/>
    </source>
</evidence>
<feature type="transmembrane region" description="Helical" evidence="1">
    <location>
        <begin position="231"/>
        <end position="258"/>
    </location>
</feature>
<keyword evidence="1" id="KW-1133">Transmembrane helix</keyword>
<feature type="chain" id="PRO_5042865768" evidence="2">
    <location>
        <begin position="19"/>
        <end position="280"/>
    </location>
</feature>
<feature type="signal peptide" evidence="2">
    <location>
        <begin position="1"/>
        <end position="18"/>
    </location>
</feature>
<keyword evidence="1" id="KW-0472">Membrane</keyword>
<sequence length="280" mass="30207">MVASLVFTLLLLSAVAYGFICRVSSCITCSSSPVDCIVTPIDQYSYNYYCEAPPDCTPQNVPGTNLNGHYCFASLFIRNLNSTEFVGHWFNFNHGDSCEEVAGSELTNDCLNITKRVSSLEGITSYVICRCKQDNCQDIFNVTIIIDPPNDVSSSTLINGVITSSPSPSSVHSSVPLSLSLSSSTIVDNVMSSSLIRATTALPSTPTLIPPFTTTPSSNPTTNTVSAITTALVIIGVLGFILLIIIALFVVGIICLYWKRTSKTRQEIPALHPPLSFEMK</sequence>
<keyword evidence="4" id="KW-1185">Reference proteome</keyword>
<dbReference type="KEGG" id="aqu:109580684"/>
<evidence type="ECO:0000313" key="3">
    <source>
        <dbReference type="EnsemblMetazoa" id="XP_019849685.1"/>
    </source>
</evidence>
<dbReference type="Proteomes" id="UP000007879">
    <property type="component" value="Unassembled WGS sequence"/>
</dbReference>
<organism evidence="3 4">
    <name type="scientific">Amphimedon queenslandica</name>
    <name type="common">Sponge</name>
    <dbReference type="NCBI Taxonomy" id="400682"/>
    <lineage>
        <taxon>Eukaryota</taxon>
        <taxon>Metazoa</taxon>
        <taxon>Porifera</taxon>
        <taxon>Demospongiae</taxon>
        <taxon>Heteroscleromorpha</taxon>
        <taxon>Haplosclerida</taxon>
        <taxon>Niphatidae</taxon>
        <taxon>Amphimedon</taxon>
    </lineage>
</organism>
<keyword evidence="1" id="KW-0812">Transmembrane</keyword>
<dbReference type="AlphaFoldDB" id="A0AAN0IY38"/>
<name>A0AAN0IY38_AMPQE</name>
<reference evidence="3" key="2">
    <citation type="submission" date="2024-06" db="UniProtKB">
        <authorList>
            <consortium name="EnsemblMetazoa"/>
        </authorList>
    </citation>
    <scope>IDENTIFICATION</scope>
</reference>
<proteinExistence type="predicted"/>
<keyword evidence="2" id="KW-0732">Signal</keyword>